<feature type="signal peptide" evidence="1">
    <location>
        <begin position="1"/>
        <end position="36"/>
    </location>
</feature>
<comment type="caution">
    <text evidence="2">The sequence shown here is derived from an EMBL/GenBank/DDBJ whole genome shotgun (WGS) entry which is preliminary data.</text>
</comment>
<name>A0A437MV48_9SPHI</name>
<dbReference type="Pfam" id="PF16267">
    <property type="entry name" value="DUF4920"/>
    <property type="match status" value="1"/>
</dbReference>
<feature type="chain" id="PRO_5019044319" evidence="1">
    <location>
        <begin position="37"/>
        <end position="166"/>
    </location>
</feature>
<proteinExistence type="predicted"/>
<evidence type="ECO:0000313" key="2">
    <source>
        <dbReference type="EMBL" id="RVU01496.1"/>
    </source>
</evidence>
<accession>A0A437MV48</accession>
<keyword evidence="1" id="KW-0732">Signal</keyword>
<evidence type="ECO:0000256" key="1">
    <source>
        <dbReference type="SAM" id="SignalP"/>
    </source>
</evidence>
<dbReference type="OrthoDB" id="794173at2"/>
<organism evidence="2 3">
    <name type="scientific">Mucilaginibacter limnophilus</name>
    <dbReference type="NCBI Taxonomy" id="1932778"/>
    <lineage>
        <taxon>Bacteria</taxon>
        <taxon>Pseudomonadati</taxon>
        <taxon>Bacteroidota</taxon>
        <taxon>Sphingobacteriia</taxon>
        <taxon>Sphingobacteriales</taxon>
        <taxon>Sphingobacteriaceae</taxon>
        <taxon>Mucilaginibacter</taxon>
    </lineage>
</organism>
<sequence>MIMIKTKRKTCCYSIMTRLRFLIVLISMFFTAEAFAQQPLPHGMIFGTKPDTAGAMDASRLRGYMDKKKRITTAIKGKVLKVNAEKGGWFEIDAGKNQPVAAHFKDFNVVLPAEIKGRTVIVNGVAVRSFLADDNQHFAGDTVSYKADAKLRRRISFEVKGLMVYQ</sequence>
<evidence type="ECO:0000313" key="3">
    <source>
        <dbReference type="Proteomes" id="UP000282759"/>
    </source>
</evidence>
<keyword evidence="3" id="KW-1185">Reference proteome</keyword>
<dbReference type="Proteomes" id="UP000282759">
    <property type="component" value="Unassembled WGS sequence"/>
</dbReference>
<dbReference type="EMBL" id="SACK01000002">
    <property type="protein sequence ID" value="RVU01496.1"/>
    <property type="molecule type" value="Genomic_DNA"/>
</dbReference>
<dbReference type="InterPro" id="IPR032577">
    <property type="entry name" value="DUF4920"/>
</dbReference>
<gene>
    <name evidence="2" type="ORF">EOD41_05895</name>
</gene>
<protein>
    <submittedName>
        <fullName evidence="2">DUF4920 domain-containing protein</fullName>
    </submittedName>
</protein>
<reference evidence="2 3" key="1">
    <citation type="submission" date="2019-01" db="EMBL/GenBank/DDBJ databases">
        <authorList>
            <person name="Chen W.-M."/>
        </authorList>
    </citation>
    <scope>NUCLEOTIDE SEQUENCE [LARGE SCALE GENOMIC DNA]</scope>
    <source>
        <strain evidence="2 3">YBJ-36</strain>
    </source>
</reference>
<dbReference type="AlphaFoldDB" id="A0A437MV48"/>